<reference evidence="2 3" key="1">
    <citation type="journal article" date="2012" name="BMC Genomics">
        <title>Sequencing the genome of Marssonina brunnea reveals fungus-poplar co-evolution.</title>
        <authorList>
            <person name="Zhu S."/>
            <person name="Cao Y.-Z."/>
            <person name="Jiang C."/>
            <person name="Tan B.-Y."/>
            <person name="Wang Z."/>
            <person name="Feng S."/>
            <person name="Zhang L."/>
            <person name="Su X.-H."/>
            <person name="Brejova B."/>
            <person name="Vinar T."/>
            <person name="Xu M."/>
            <person name="Wang M.-X."/>
            <person name="Zhang S.-G."/>
            <person name="Huang M.-R."/>
            <person name="Wu R."/>
            <person name="Zhou Y."/>
        </authorList>
    </citation>
    <scope>NUCLEOTIDE SEQUENCE [LARGE SCALE GENOMIC DNA]</scope>
    <source>
        <strain evidence="2 3">MB_m1</strain>
    </source>
</reference>
<evidence type="ECO:0000256" key="1">
    <source>
        <dbReference type="SAM" id="MobiDB-lite"/>
    </source>
</evidence>
<evidence type="ECO:0000313" key="3">
    <source>
        <dbReference type="Proteomes" id="UP000006753"/>
    </source>
</evidence>
<dbReference type="OrthoDB" id="3560732at2759"/>
<evidence type="ECO:0000313" key="2">
    <source>
        <dbReference type="EMBL" id="EKD12107.1"/>
    </source>
</evidence>
<feature type="compositionally biased region" description="Basic and acidic residues" evidence="1">
    <location>
        <begin position="772"/>
        <end position="783"/>
    </location>
</feature>
<dbReference type="eggNOG" id="ENOG502S835">
    <property type="taxonomic scope" value="Eukaryota"/>
</dbReference>
<dbReference type="InParanoid" id="K1WIW4"/>
<name>K1WIW4_MARBU</name>
<feature type="region of interest" description="Disordered" evidence="1">
    <location>
        <begin position="625"/>
        <end position="666"/>
    </location>
</feature>
<feature type="compositionally biased region" description="Gly residues" evidence="1">
    <location>
        <begin position="842"/>
        <end position="854"/>
    </location>
</feature>
<gene>
    <name evidence="2" type="ORF">MBM_09744</name>
</gene>
<dbReference type="HOGENOM" id="CLU_332618_0_0_1"/>
<feature type="region of interest" description="Disordered" evidence="1">
    <location>
        <begin position="21"/>
        <end position="75"/>
    </location>
</feature>
<dbReference type="GeneID" id="18765679"/>
<protein>
    <submittedName>
        <fullName evidence="2">Putative reticulocyte-binding protein 2</fullName>
    </submittedName>
</protein>
<dbReference type="EMBL" id="JH921464">
    <property type="protein sequence ID" value="EKD12107.1"/>
    <property type="molecule type" value="Genomic_DNA"/>
</dbReference>
<dbReference type="Proteomes" id="UP000006753">
    <property type="component" value="Unassembled WGS sequence"/>
</dbReference>
<feature type="compositionally biased region" description="Basic and acidic residues" evidence="1">
    <location>
        <begin position="262"/>
        <end position="271"/>
    </location>
</feature>
<keyword evidence="3" id="KW-1185">Reference proteome</keyword>
<feature type="region of interest" description="Disordered" evidence="1">
    <location>
        <begin position="258"/>
        <end position="277"/>
    </location>
</feature>
<feature type="compositionally biased region" description="Basic and acidic residues" evidence="1">
    <location>
        <begin position="636"/>
        <end position="666"/>
    </location>
</feature>
<feature type="compositionally biased region" description="Basic and acidic residues" evidence="1">
    <location>
        <begin position="733"/>
        <end position="748"/>
    </location>
</feature>
<feature type="region of interest" description="Disordered" evidence="1">
    <location>
        <begin position="545"/>
        <end position="601"/>
    </location>
</feature>
<feature type="compositionally biased region" description="Low complexity" evidence="1">
    <location>
        <begin position="828"/>
        <end position="841"/>
    </location>
</feature>
<organism evidence="2 3">
    <name type="scientific">Marssonina brunnea f. sp. multigermtubi (strain MB_m1)</name>
    <name type="common">Marssonina leaf spot fungus</name>
    <dbReference type="NCBI Taxonomy" id="1072389"/>
    <lineage>
        <taxon>Eukaryota</taxon>
        <taxon>Fungi</taxon>
        <taxon>Dikarya</taxon>
        <taxon>Ascomycota</taxon>
        <taxon>Pezizomycotina</taxon>
        <taxon>Leotiomycetes</taxon>
        <taxon>Helotiales</taxon>
        <taxon>Drepanopezizaceae</taxon>
        <taxon>Drepanopeziza</taxon>
    </lineage>
</organism>
<accession>K1WIW4</accession>
<dbReference type="OMA" id="MRPQMGS"/>
<sequence length="860" mass="97267">MAEPKVTWGGYFASYVRKKPPAEAPVATAAPKDDGKAPPPNVLNPVDISAGQETKPKTASVKKPSEGFQRSTSGTKKLYAIPKEPVVSEALAVQRSASNASRLAKMFGYSGNSSAPPEPEKIEELPVAPLIAMVEAQEITEKLSAAPIRNVPKPEMMPTVEAALQYTKKDTVVPIIQKTRKDDTQDMLDYFARQLETPVDENSTLAGKKRFDTPESKAIDTIVVEKPAQTPVRAKPKAVDMLDFLVNQLDSPNDNLASASGKMKEDSRVVNETKPTQSKAKALDMLDFFSSQLDSIDPKPAPPATKKTDVPGALPAQTEMPPITRKDSMWSRQGSATSSELNMVMKGRKISDPRPQSSSKPVEVSMETRRTPSRYGVGDEQLRLERELMEAERERMLQLEKQAEIIISEREQMDLERQTMLEEQARFDEEAKRIAEEEESMRKFIENVERERQLDFENQEKKRIRREAEEAELRRIAAEQEAERLRIQMEEEAEQRRIAAEQEAERLRIKMEEDARKEAERVRIKEQDDARRAAEIEAKELARETELERRRAENANREEADRLAAETRRSEEEAEHLYYEEQERIEEAAGRQSRADKEREEEERYEIALADEEARLREVDRQKRRAAQLANSEVQARADERIERETRRAMAEKADRAYEQEEAERARAVGADRLADAYKFDMDVTGQPMISPSVYEDELYEDESDEDEKNEDEMEEDEMEEDEMEEYEEEEREETKEEKLQKAEEKIRLAFAGMAEERARQPSAAIPSPNPIREDTRMMRNDRMPMPMPMPIPTAGRNLNVGNQNARPRPDVGGSRFNTAGGAGAGPRAGAAGPRPPIRGGLPSGPRGGGGLPGGPRPRR</sequence>
<dbReference type="KEGG" id="mbe:MBM_09744"/>
<feature type="compositionally biased region" description="Basic and acidic residues" evidence="1">
    <location>
        <begin position="545"/>
        <end position="598"/>
    </location>
</feature>
<feature type="compositionally biased region" description="Acidic residues" evidence="1">
    <location>
        <begin position="695"/>
        <end position="732"/>
    </location>
</feature>
<feature type="region of interest" description="Disordered" evidence="1">
    <location>
        <begin position="685"/>
        <end position="860"/>
    </location>
</feature>
<feature type="region of interest" description="Disordered" evidence="1">
    <location>
        <begin position="347"/>
        <end position="378"/>
    </location>
</feature>
<proteinExistence type="predicted"/>
<dbReference type="AlphaFoldDB" id="K1WIW4"/>
<feature type="region of interest" description="Disordered" evidence="1">
    <location>
        <begin position="295"/>
        <end position="320"/>
    </location>
</feature>
<dbReference type="STRING" id="1072389.K1WIW4"/>